<evidence type="ECO:0000313" key="4">
    <source>
        <dbReference type="Proteomes" id="UP000435357"/>
    </source>
</evidence>
<gene>
    <name evidence="3" type="ORF">F3059_00055</name>
</gene>
<feature type="domain" description="Chemotaxis methyl-accepting receptor HlyB-like 4HB MCP" evidence="2">
    <location>
        <begin position="1"/>
        <end position="113"/>
    </location>
</feature>
<keyword evidence="1" id="KW-0812">Transmembrane</keyword>
<dbReference type="Pfam" id="PF12729">
    <property type="entry name" value="4HB_MCP_1"/>
    <property type="match status" value="1"/>
</dbReference>
<dbReference type="RefSeq" id="WP_151165888.1">
    <property type="nucleotide sequence ID" value="NZ_WACR01000001.1"/>
</dbReference>
<evidence type="ECO:0000313" key="3">
    <source>
        <dbReference type="EMBL" id="KAB1065900.1"/>
    </source>
</evidence>
<organism evidence="3 4">
    <name type="scientific">Salibacter halophilus</name>
    <dbReference type="NCBI Taxonomy" id="1803916"/>
    <lineage>
        <taxon>Bacteria</taxon>
        <taxon>Pseudomonadati</taxon>
        <taxon>Bacteroidota</taxon>
        <taxon>Flavobacteriia</taxon>
        <taxon>Flavobacteriales</taxon>
        <taxon>Salibacteraceae</taxon>
        <taxon>Salibacter</taxon>
    </lineage>
</organism>
<proteinExistence type="predicted"/>
<dbReference type="AlphaFoldDB" id="A0A6N6M766"/>
<keyword evidence="1" id="KW-1133">Transmembrane helix</keyword>
<evidence type="ECO:0000259" key="2">
    <source>
        <dbReference type="Pfam" id="PF12729"/>
    </source>
</evidence>
<sequence>MTIFNKIKWILAILVVFVLIVATNLIDKRNFKSIRDSIVTIYEDRLIAKDIIYEVSTAVQKKEVALVTSDSAFYKSENESVNHSIDNQIKRYKNTKLTEQERKVFEDLKKNIQLLLDAEKSNAPDQRIQENIEDVKKNLSALSEIQLDEGKRQLMLSKRAMDSIELFTDIEIYILIALAILIQIIVVYQPKKRRQGDY</sequence>
<name>A0A6N6M766_9FLAO</name>
<evidence type="ECO:0000256" key="1">
    <source>
        <dbReference type="SAM" id="Phobius"/>
    </source>
</evidence>
<reference evidence="3 4" key="1">
    <citation type="submission" date="2019-09" db="EMBL/GenBank/DDBJ databases">
        <title>Genomes of Cryomorphaceae.</title>
        <authorList>
            <person name="Bowman J.P."/>
        </authorList>
    </citation>
    <scope>NUCLEOTIDE SEQUENCE [LARGE SCALE GENOMIC DNA]</scope>
    <source>
        <strain evidence="3 4">KCTC 52047</strain>
    </source>
</reference>
<keyword evidence="1" id="KW-0472">Membrane</keyword>
<dbReference type="InterPro" id="IPR024478">
    <property type="entry name" value="HlyB_4HB_MCP"/>
</dbReference>
<dbReference type="OrthoDB" id="979566at2"/>
<accession>A0A6N6M766</accession>
<dbReference type="Proteomes" id="UP000435357">
    <property type="component" value="Unassembled WGS sequence"/>
</dbReference>
<feature type="transmembrane region" description="Helical" evidence="1">
    <location>
        <begin position="6"/>
        <end position="26"/>
    </location>
</feature>
<keyword evidence="4" id="KW-1185">Reference proteome</keyword>
<protein>
    <submittedName>
        <fullName evidence="3">Chemotaxis protein</fullName>
    </submittedName>
</protein>
<feature type="transmembrane region" description="Helical" evidence="1">
    <location>
        <begin position="166"/>
        <end position="188"/>
    </location>
</feature>
<dbReference type="EMBL" id="WACR01000001">
    <property type="protein sequence ID" value="KAB1065900.1"/>
    <property type="molecule type" value="Genomic_DNA"/>
</dbReference>
<comment type="caution">
    <text evidence="3">The sequence shown here is derived from an EMBL/GenBank/DDBJ whole genome shotgun (WGS) entry which is preliminary data.</text>
</comment>